<evidence type="ECO:0000256" key="1">
    <source>
        <dbReference type="SAM" id="MobiDB-lite"/>
    </source>
</evidence>
<name>A0A382YX03_9ZZZZ</name>
<feature type="compositionally biased region" description="Acidic residues" evidence="1">
    <location>
        <begin position="48"/>
        <end position="78"/>
    </location>
</feature>
<reference evidence="2" key="1">
    <citation type="submission" date="2018-05" db="EMBL/GenBank/DDBJ databases">
        <authorList>
            <person name="Lanie J.A."/>
            <person name="Ng W.-L."/>
            <person name="Kazmierczak K.M."/>
            <person name="Andrzejewski T.M."/>
            <person name="Davidsen T.M."/>
            <person name="Wayne K.J."/>
            <person name="Tettelin H."/>
            <person name="Glass J.I."/>
            <person name="Rusch D."/>
            <person name="Podicherti R."/>
            <person name="Tsui H.-C.T."/>
            <person name="Winkler M.E."/>
        </authorList>
    </citation>
    <scope>NUCLEOTIDE SEQUENCE</scope>
</reference>
<accession>A0A382YX03</accession>
<gene>
    <name evidence="2" type="ORF">METZ01_LOCUS440661</name>
</gene>
<sequence>MNPLGKRFSIFTAILALILFYFIGHIQSGTLPAFSSIPGFSGPSLAYAEEDEEFEDEEEEEEEESEEGEGEEAAEEDDKAYLTDIGLAKEHEFEP</sequence>
<evidence type="ECO:0000313" key="2">
    <source>
        <dbReference type="EMBL" id="SVD87807.1"/>
    </source>
</evidence>
<organism evidence="2">
    <name type="scientific">marine metagenome</name>
    <dbReference type="NCBI Taxonomy" id="408172"/>
    <lineage>
        <taxon>unclassified sequences</taxon>
        <taxon>metagenomes</taxon>
        <taxon>ecological metagenomes</taxon>
    </lineage>
</organism>
<proteinExistence type="predicted"/>
<feature type="non-terminal residue" evidence="2">
    <location>
        <position position="95"/>
    </location>
</feature>
<feature type="region of interest" description="Disordered" evidence="1">
    <location>
        <begin position="42"/>
        <end position="95"/>
    </location>
</feature>
<dbReference type="AlphaFoldDB" id="A0A382YX03"/>
<dbReference type="EMBL" id="UINC01179228">
    <property type="protein sequence ID" value="SVD87807.1"/>
    <property type="molecule type" value="Genomic_DNA"/>
</dbReference>
<protein>
    <submittedName>
        <fullName evidence="2">Uncharacterized protein</fullName>
    </submittedName>
</protein>